<dbReference type="AlphaFoldDB" id="A0AAX4IE11"/>
<dbReference type="Proteomes" id="UP001322277">
    <property type="component" value="Chromosome 4"/>
</dbReference>
<keyword evidence="4" id="KW-1185">Reference proteome</keyword>
<proteinExistence type="predicted"/>
<keyword evidence="2" id="KW-0732">Signal</keyword>
<feature type="region of interest" description="Disordered" evidence="1">
    <location>
        <begin position="176"/>
        <end position="229"/>
    </location>
</feature>
<dbReference type="RefSeq" id="XP_062778417.1">
    <property type="nucleotide sequence ID" value="XM_062922366.1"/>
</dbReference>
<feature type="region of interest" description="Disordered" evidence="1">
    <location>
        <begin position="90"/>
        <end position="109"/>
    </location>
</feature>
<name>A0AAX4IE11_9PEZI</name>
<organism evidence="3 4">
    <name type="scientific">Colletotrichum destructivum</name>
    <dbReference type="NCBI Taxonomy" id="34406"/>
    <lineage>
        <taxon>Eukaryota</taxon>
        <taxon>Fungi</taxon>
        <taxon>Dikarya</taxon>
        <taxon>Ascomycota</taxon>
        <taxon>Pezizomycotina</taxon>
        <taxon>Sordariomycetes</taxon>
        <taxon>Hypocreomycetidae</taxon>
        <taxon>Glomerellales</taxon>
        <taxon>Glomerellaceae</taxon>
        <taxon>Colletotrichum</taxon>
        <taxon>Colletotrichum destructivum species complex</taxon>
    </lineage>
</organism>
<feature type="signal peptide" evidence="2">
    <location>
        <begin position="1"/>
        <end position="18"/>
    </location>
</feature>
<gene>
    <name evidence="3" type="ORF">CDEST_06207</name>
</gene>
<evidence type="ECO:0000313" key="4">
    <source>
        <dbReference type="Proteomes" id="UP001322277"/>
    </source>
</evidence>
<sequence length="229" mass="22836">MRVSVLIATLASATAVSAACAADNCLRNVRGQPVGRAFCATFTTAVVNATIGLPAGILPSCGVVRLSSACSCVFPASTAVSTTLTTATTTTTTISSTTTTGPTATTSGGSVCSETFTSFITETIPASTITIAASVETVTLPPFTLTVSLPIVTATIISTITLLPSIVPPIEFPSVTTTGSSTESSTGFSTESSTGFSTEFSTGSSTEPTPEPTPTPSSDSTTTTTTTTL</sequence>
<evidence type="ECO:0000256" key="1">
    <source>
        <dbReference type="SAM" id="MobiDB-lite"/>
    </source>
</evidence>
<evidence type="ECO:0000313" key="3">
    <source>
        <dbReference type="EMBL" id="WQF81193.1"/>
    </source>
</evidence>
<dbReference type="EMBL" id="CP137308">
    <property type="protein sequence ID" value="WQF81193.1"/>
    <property type="molecule type" value="Genomic_DNA"/>
</dbReference>
<dbReference type="KEGG" id="cdet:87942710"/>
<feature type="compositionally biased region" description="Low complexity" evidence="1">
    <location>
        <begin position="216"/>
        <end position="229"/>
    </location>
</feature>
<feature type="chain" id="PRO_5043612667" evidence="2">
    <location>
        <begin position="19"/>
        <end position="229"/>
    </location>
</feature>
<dbReference type="PROSITE" id="PS51257">
    <property type="entry name" value="PROKAR_LIPOPROTEIN"/>
    <property type="match status" value="1"/>
</dbReference>
<evidence type="ECO:0000256" key="2">
    <source>
        <dbReference type="SAM" id="SignalP"/>
    </source>
</evidence>
<dbReference type="GeneID" id="87942710"/>
<feature type="compositionally biased region" description="Low complexity" evidence="1">
    <location>
        <begin position="176"/>
        <end position="208"/>
    </location>
</feature>
<protein>
    <submittedName>
        <fullName evidence="3">Uncharacterized protein</fullName>
    </submittedName>
</protein>
<reference evidence="4" key="1">
    <citation type="journal article" date="2023" name="bioRxiv">
        <title>Complete genome of the Medicago anthracnose fungus, Colletotrichum destructivum, reveals a mini-chromosome-like region within a core chromosome.</title>
        <authorList>
            <person name="Lapalu N."/>
            <person name="Simon A."/>
            <person name="Lu A."/>
            <person name="Plaumann P.-L."/>
            <person name="Amselem J."/>
            <person name="Pigne S."/>
            <person name="Auger A."/>
            <person name="Koch C."/>
            <person name="Dallery J.-F."/>
            <person name="O'Connell R.J."/>
        </authorList>
    </citation>
    <scope>NUCLEOTIDE SEQUENCE [LARGE SCALE GENOMIC DNA]</scope>
    <source>
        <strain evidence="4">CBS 520.97</strain>
    </source>
</reference>
<accession>A0AAX4IE11</accession>